<feature type="transmembrane region" description="Helical" evidence="1">
    <location>
        <begin position="53"/>
        <end position="72"/>
    </location>
</feature>
<gene>
    <name evidence="2" type="ORF">SAMN05216276_105640</name>
</gene>
<dbReference type="EMBL" id="FZOD01000056">
    <property type="protein sequence ID" value="SNT53426.1"/>
    <property type="molecule type" value="Genomic_DNA"/>
</dbReference>
<keyword evidence="1" id="KW-1133">Transmembrane helix</keyword>
<keyword evidence="3" id="KW-1185">Reference proteome</keyword>
<evidence type="ECO:0000313" key="3">
    <source>
        <dbReference type="Proteomes" id="UP000198282"/>
    </source>
</evidence>
<evidence type="ECO:0000256" key="1">
    <source>
        <dbReference type="SAM" id="Phobius"/>
    </source>
</evidence>
<feature type="transmembrane region" description="Helical" evidence="1">
    <location>
        <begin position="84"/>
        <end position="101"/>
    </location>
</feature>
<dbReference type="Proteomes" id="UP000198282">
    <property type="component" value="Unassembled WGS sequence"/>
</dbReference>
<dbReference type="AlphaFoldDB" id="A0A239NET5"/>
<sequence>MAEEPDLPVGRNLRVASPHSFAVICRHGMIFAVNEPEDTTPRETKSDVETVRACGNVAFTLGVALALLLFIANDGELPDQALTGTLILAVIGVGLRIEAAIRERGR</sequence>
<name>A0A239NET5_9ACTN</name>
<dbReference type="RefSeq" id="WP_089211971.1">
    <property type="nucleotide sequence ID" value="NZ_FZOD01000056.1"/>
</dbReference>
<protein>
    <submittedName>
        <fullName evidence="2">Uncharacterized protein</fullName>
    </submittedName>
</protein>
<keyword evidence="1" id="KW-0472">Membrane</keyword>
<keyword evidence="1" id="KW-0812">Transmembrane</keyword>
<organism evidence="2 3">
    <name type="scientific">Streptosporangium subroseum</name>
    <dbReference type="NCBI Taxonomy" id="106412"/>
    <lineage>
        <taxon>Bacteria</taxon>
        <taxon>Bacillati</taxon>
        <taxon>Actinomycetota</taxon>
        <taxon>Actinomycetes</taxon>
        <taxon>Streptosporangiales</taxon>
        <taxon>Streptosporangiaceae</taxon>
        <taxon>Streptosporangium</taxon>
    </lineage>
</organism>
<reference evidence="2 3" key="1">
    <citation type="submission" date="2017-06" db="EMBL/GenBank/DDBJ databases">
        <authorList>
            <person name="Kim H.J."/>
            <person name="Triplett B.A."/>
        </authorList>
    </citation>
    <scope>NUCLEOTIDE SEQUENCE [LARGE SCALE GENOMIC DNA]</scope>
    <source>
        <strain evidence="2 3">CGMCC 4.2132</strain>
    </source>
</reference>
<dbReference type="OrthoDB" id="3543779at2"/>
<accession>A0A239NET5</accession>
<evidence type="ECO:0000313" key="2">
    <source>
        <dbReference type="EMBL" id="SNT53426.1"/>
    </source>
</evidence>
<proteinExistence type="predicted"/>